<dbReference type="GO" id="GO:0004252">
    <property type="term" value="F:serine-type endopeptidase activity"/>
    <property type="evidence" value="ECO:0007669"/>
    <property type="project" value="TreeGrafter"/>
</dbReference>
<organism evidence="3">
    <name type="scientific">uncultured Sphingomonadaceae bacterium</name>
    <dbReference type="NCBI Taxonomy" id="169976"/>
    <lineage>
        <taxon>Bacteria</taxon>
        <taxon>Pseudomonadati</taxon>
        <taxon>Pseudomonadota</taxon>
        <taxon>Alphaproteobacteria</taxon>
        <taxon>Sphingomonadales</taxon>
        <taxon>Sphingomonadaceae</taxon>
        <taxon>environmental samples</taxon>
    </lineage>
</organism>
<dbReference type="InterPro" id="IPR029058">
    <property type="entry name" value="AB_hydrolase_fold"/>
</dbReference>
<dbReference type="SUPFAM" id="SSF53474">
    <property type="entry name" value="alpha/beta-Hydrolases"/>
    <property type="match status" value="1"/>
</dbReference>
<dbReference type="EMBL" id="CADCVW010000095">
    <property type="protein sequence ID" value="CAA9515623.1"/>
    <property type="molecule type" value="Genomic_DNA"/>
</dbReference>
<dbReference type="AlphaFoldDB" id="A0A6J4T7A8"/>
<proteinExistence type="predicted"/>
<gene>
    <name evidence="3" type="ORF">AVDCRST_MAG39-2429</name>
</gene>
<dbReference type="Gene3D" id="3.40.50.1820">
    <property type="entry name" value="alpha/beta hydrolase"/>
    <property type="match status" value="1"/>
</dbReference>
<dbReference type="PANTHER" id="PTHR42776">
    <property type="entry name" value="SERINE PEPTIDASE S9 FAMILY MEMBER"/>
    <property type="match status" value="1"/>
</dbReference>
<dbReference type="GO" id="GO:0006508">
    <property type="term" value="P:proteolysis"/>
    <property type="evidence" value="ECO:0007669"/>
    <property type="project" value="InterPro"/>
</dbReference>
<dbReference type="Pfam" id="PF00326">
    <property type="entry name" value="Peptidase_S9"/>
    <property type="match status" value="1"/>
</dbReference>
<dbReference type="InterPro" id="IPR001375">
    <property type="entry name" value="Peptidase_S9_cat"/>
</dbReference>
<evidence type="ECO:0000256" key="1">
    <source>
        <dbReference type="ARBA" id="ARBA00022801"/>
    </source>
</evidence>
<dbReference type="PANTHER" id="PTHR42776:SF27">
    <property type="entry name" value="DIPEPTIDYL PEPTIDASE FAMILY MEMBER 6"/>
    <property type="match status" value="1"/>
</dbReference>
<feature type="domain" description="Peptidase S9 prolyl oligopeptidase catalytic" evidence="2">
    <location>
        <begin position="86"/>
        <end position="155"/>
    </location>
</feature>
<evidence type="ECO:0000259" key="2">
    <source>
        <dbReference type="Pfam" id="PF00326"/>
    </source>
</evidence>
<evidence type="ECO:0000313" key="3">
    <source>
        <dbReference type="EMBL" id="CAA9515623.1"/>
    </source>
</evidence>
<accession>A0A6J4T7A8</accession>
<protein>
    <submittedName>
        <fullName evidence="3">Prolyl oligopeptidase family protein</fullName>
    </submittedName>
</protein>
<keyword evidence="1" id="KW-0378">Hydrolase</keyword>
<name>A0A6J4T7A8_9SPHN</name>
<reference evidence="3" key="1">
    <citation type="submission" date="2020-02" db="EMBL/GenBank/DDBJ databases">
        <authorList>
            <person name="Meier V. D."/>
        </authorList>
    </citation>
    <scope>NUCLEOTIDE SEQUENCE</scope>
    <source>
        <strain evidence="3">AVDCRST_MAG39</strain>
    </source>
</reference>
<sequence>MLAASSHDHPGQYFQFDKKTRRLDGIGPARPQLESVALAKVKAVRYAAAGGVEMPGYLTLRPGRETARGLPAVLLAHGRPSARDEWGFDWLAQFHAHKGYAVLQPNNRGSAGYGDAWLAQNGFRSWRTSVGDITVGAKWLAAHGVVDPKRMAIVG</sequence>